<evidence type="ECO:0000256" key="2">
    <source>
        <dbReference type="SAM" id="Phobius"/>
    </source>
</evidence>
<evidence type="ECO:0000256" key="3">
    <source>
        <dbReference type="SAM" id="SignalP"/>
    </source>
</evidence>
<proteinExistence type="inferred from homology"/>
<organism evidence="4 5">
    <name type="scientific">Corynespora cassiicola Philippines</name>
    <dbReference type="NCBI Taxonomy" id="1448308"/>
    <lineage>
        <taxon>Eukaryota</taxon>
        <taxon>Fungi</taxon>
        <taxon>Dikarya</taxon>
        <taxon>Ascomycota</taxon>
        <taxon>Pezizomycotina</taxon>
        <taxon>Dothideomycetes</taxon>
        <taxon>Pleosporomycetidae</taxon>
        <taxon>Pleosporales</taxon>
        <taxon>Corynesporascaceae</taxon>
        <taxon>Corynespora</taxon>
    </lineage>
</organism>
<dbReference type="OrthoDB" id="258392at2759"/>
<dbReference type="InterPro" id="IPR050645">
    <property type="entry name" value="Histidine_acid_phosphatase"/>
</dbReference>
<dbReference type="Gene3D" id="3.40.50.1240">
    <property type="entry name" value="Phosphoglycerate mutase-like"/>
    <property type="match status" value="1"/>
</dbReference>
<dbReference type="PANTHER" id="PTHR11567">
    <property type="entry name" value="ACID PHOSPHATASE-RELATED"/>
    <property type="match status" value="1"/>
</dbReference>
<evidence type="ECO:0000313" key="4">
    <source>
        <dbReference type="EMBL" id="PSN60641.1"/>
    </source>
</evidence>
<sequence>MLLKSLAAVSGLLLPAAVSAETILGVTVFTRHGDRASKHYPGYSLTNLGIQQNHQVGADYRSTYISANASKHILGISENKVVNSQLFATAPDQAVLLNTATAFLQGLYPPLEELDAEVASQTLNNGTTYTNPLGGYQYVVLHGEEKEAPDTIYLKGDEGCPAASRAAAAFEQSEVFRQRDEATRAFYSTFWDDMQGVYDYEQPSNMSYGNAYDIFDLLHVASIHNASAAGNVSEQDLFQLRTLADSAEFGLNYNASDDAHASSMGGRTFAGGVVRQLDQVIQTKGKLKFSLMAGSYDTFLAFFGLAGLTSVSDDFYGLPHYASTMAFELFTEADVAEFPDDANDLRVRFLFRNGSDAGAPLQAFPLFGGVDESYAWQDFSDAMSLFSIETAERWCGLCESELLFCQAYNYQSEAQDVSSSSGGISKAVAGVIGAVVTLAVVGIVGAVAFFVLRRRRAAQPAMAAVPANGKSSVRSDTESA</sequence>
<dbReference type="CDD" id="cd12087">
    <property type="entry name" value="TM_EGFR-like"/>
    <property type="match status" value="1"/>
</dbReference>
<feature type="transmembrane region" description="Helical" evidence="2">
    <location>
        <begin position="427"/>
        <end position="452"/>
    </location>
</feature>
<feature type="signal peptide" evidence="3">
    <location>
        <begin position="1"/>
        <end position="20"/>
    </location>
</feature>
<keyword evidence="2" id="KW-1133">Transmembrane helix</keyword>
<dbReference type="STRING" id="1448308.A0A2T2N5D6"/>
<gene>
    <name evidence="4" type="ORF">BS50DRAFT_579166</name>
</gene>
<keyword evidence="2" id="KW-0472">Membrane</keyword>
<evidence type="ECO:0000256" key="1">
    <source>
        <dbReference type="ARBA" id="ARBA00005375"/>
    </source>
</evidence>
<name>A0A2T2N5D6_CORCC</name>
<dbReference type="EMBL" id="KZ678148">
    <property type="protein sequence ID" value="PSN60641.1"/>
    <property type="molecule type" value="Genomic_DNA"/>
</dbReference>
<keyword evidence="2" id="KW-0812">Transmembrane</keyword>
<dbReference type="AlphaFoldDB" id="A0A2T2N5D6"/>
<dbReference type="Proteomes" id="UP000240883">
    <property type="component" value="Unassembled WGS sequence"/>
</dbReference>
<dbReference type="Pfam" id="PF00328">
    <property type="entry name" value="His_Phos_2"/>
    <property type="match status" value="1"/>
</dbReference>
<dbReference type="InterPro" id="IPR029033">
    <property type="entry name" value="His_PPase_superfam"/>
</dbReference>
<evidence type="ECO:0000313" key="5">
    <source>
        <dbReference type="Proteomes" id="UP000240883"/>
    </source>
</evidence>
<accession>A0A2T2N5D6</accession>
<reference evidence="4 5" key="1">
    <citation type="journal article" date="2018" name="Front. Microbiol.">
        <title>Genome-Wide Analysis of Corynespora cassiicola Leaf Fall Disease Putative Effectors.</title>
        <authorList>
            <person name="Lopez D."/>
            <person name="Ribeiro S."/>
            <person name="Label P."/>
            <person name="Fumanal B."/>
            <person name="Venisse J.S."/>
            <person name="Kohler A."/>
            <person name="de Oliveira R.R."/>
            <person name="Labutti K."/>
            <person name="Lipzen A."/>
            <person name="Lail K."/>
            <person name="Bauer D."/>
            <person name="Ohm R.A."/>
            <person name="Barry K.W."/>
            <person name="Spatafora J."/>
            <person name="Grigoriev I.V."/>
            <person name="Martin F.M."/>
            <person name="Pujade-Renaud V."/>
        </authorList>
    </citation>
    <scope>NUCLEOTIDE SEQUENCE [LARGE SCALE GENOMIC DNA]</scope>
    <source>
        <strain evidence="4 5">Philippines</strain>
    </source>
</reference>
<keyword evidence="5" id="KW-1185">Reference proteome</keyword>
<comment type="similarity">
    <text evidence="1">Belongs to the histidine acid phosphatase family.</text>
</comment>
<dbReference type="SUPFAM" id="SSF53254">
    <property type="entry name" value="Phosphoglycerate mutase-like"/>
    <property type="match status" value="1"/>
</dbReference>
<dbReference type="InterPro" id="IPR000560">
    <property type="entry name" value="His_Pase_clade-2"/>
</dbReference>
<dbReference type="GO" id="GO:0016791">
    <property type="term" value="F:phosphatase activity"/>
    <property type="evidence" value="ECO:0007669"/>
    <property type="project" value="TreeGrafter"/>
</dbReference>
<feature type="chain" id="PRO_5015777917" evidence="3">
    <location>
        <begin position="21"/>
        <end position="480"/>
    </location>
</feature>
<keyword evidence="3" id="KW-0732">Signal</keyword>
<dbReference type="PANTHER" id="PTHR11567:SF142">
    <property type="entry name" value="PHOSPHOGLYCERATE MUTASE-LIKE PROTEIN"/>
    <property type="match status" value="1"/>
</dbReference>
<protein>
    <submittedName>
        <fullName evidence="4">Phosphoglycerate mutase-like protein</fullName>
    </submittedName>
</protein>